<dbReference type="SUPFAM" id="SSF141322">
    <property type="entry name" value="NfeD domain-like"/>
    <property type="match status" value="1"/>
</dbReference>
<feature type="domain" description="NfeD-like C-terminal" evidence="6">
    <location>
        <begin position="216"/>
        <end position="270"/>
    </location>
</feature>
<dbReference type="InterPro" id="IPR052165">
    <property type="entry name" value="Membrane_assoc_protease"/>
</dbReference>
<dbReference type="PANTHER" id="PTHR33507">
    <property type="entry name" value="INNER MEMBRANE PROTEIN YBBJ"/>
    <property type="match status" value="1"/>
</dbReference>
<evidence type="ECO:0000259" key="6">
    <source>
        <dbReference type="Pfam" id="PF01957"/>
    </source>
</evidence>
<evidence type="ECO:0000259" key="7">
    <source>
        <dbReference type="Pfam" id="PF24961"/>
    </source>
</evidence>
<evidence type="ECO:0000313" key="8">
    <source>
        <dbReference type="EMBL" id="GLC88568.1"/>
    </source>
</evidence>
<dbReference type="Gene3D" id="2.40.50.140">
    <property type="entry name" value="Nucleic acid-binding proteins"/>
    <property type="match status" value="1"/>
</dbReference>
<evidence type="ECO:0000313" key="9">
    <source>
        <dbReference type="Proteomes" id="UP001065593"/>
    </source>
</evidence>
<evidence type="ECO:0000256" key="4">
    <source>
        <dbReference type="ARBA" id="ARBA00023136"/>
    </source>
</evidence>
<keyword evidence="3 5" id="KW-1133">Transmembrane helix</keyword>
<protein>
    <recommendedName>
        <fullName evidence="10">NfeD-like C-terminal domain-containing protein</fullName>
    </recommendedName>
</protein>
<dbReference type="InterPro" id="IPR002810">
    <property type="entry name" value="NfeD-like_C"/>
</dbReference>
<keyword evidence="9" id="KW-1185">Reference proteome</keyword>
<organism evidence="8 9">
    <name type="scientific">Lysinibacillus piscis</name>
    <dbReference type="NCBI Taxonomy" id="2518931"/>
    <lineage>
        <taxon>Bacteria</taxon>
        <taxon>Bacillati</taxon>
        <taxon>Bacillota</taxon>
        <taxon>Bacilli</taxon>
        <taxon>Bacillales</taxon>
        <taxon>Bacillaceae</taxon>
        <taxon>Lysinibacillus</taxon>
    </lineage>
</organism>
<feature type="transmembrane region" description="Helical" evidence="5">
    <location>
        <begin position="66"/>
        <end position="86"/>
    </location>
</feature>
<dbReference type="InterPro" id="IPR056739">
    <property type="entry name" value="NfeD_membrane"/>
</dbReference>
<reference evidence="8" key="1">
    <citation type="submission" date="2022-08" db="EMBL/GenBank/DDBJ databases">
        <title>Draft genome sequence of Lysinibacillus sp. strain KH24.</title>
        <authorList>
            <person name="Kanbe H."/>
            <person name="Itoh H."/>
        </authorList>
    </citation>
    <scope>NUCLEOTIDE SEQUENCE</scope>
    <source>
        <strain evidence="8">KH24</strain>
    </source>
</reference>
<comment type="subcellular location">
    <subcellularLocation>
        <location evidence="1">Membrane</location>
        <topology evidence="1">Multi-pass membrane protein</topology>
    </subcellularLocation>
</comment>
<dbReference type="Pfam" id="PF01957">
    <property type="entry name" value="NfeD"/>
    <property type="match status" value="1"/>
</dbReference>
<evidence type="ECO:0000256" key="2">
    <source>
        <dbReference type="ARBA" id="ARBA00022692"/>
    </source>
</evidence>
<keyword evidence="4 5" id="KW-0472">Membrane</keyword>
<dbReference type="InterPro" id="IPR012340">
    <property type="entry name" value="NA-bd_OB-fold"/>
</dbReference>
<gene>
    <name evidence="8" type="ORF">LYSBPC_16950</name>
</gene>
<evidence type="ECO:0008006" key="10">
    <source>
        <dbReference type="Google" id="ProtNLM"/>
    </source>
</evidence>
<evidence type="ECO:0000256" key="5">
    <source>
        <dbReference type="SAM" id="Phobius"/>
    </source>
</evidence>
<proteinExistence type="predicted"/>
<feature type="transmembrane region" description="Helical" evidence="5">
    <location>
        <begin position="166"/>
        <end position="187"/>
    </location>
</feature>
<accession>A0ABQ5NJV4</accession>
<evidence type="ECO:0000256" key="1">
    <source>
        <dbReference type="ARBA" id="ARBA00004141"/>
    </source>
</evidence>
<feature type="transmembrane region" description="Helical" evidence="5">
    <location>
        <begin position="141"/>
        <end position="160"/>
    </location>
</feature>
<sequence>MHRRRILRCMFIAWGIFLLAFPLTTMAIGYSEGTNANFPKLLVQTDLQHHEVVDVEPTIVEKMASLLTHPFVIPILLSIASLGFVMELYSPSFGVPGIMGLSAIGLFFYGHTVAGFAGYETWILFIVGLLLVLAELVVPGGIVGVIGGVFILMSLILAGANTTYMIIAIFIALVVAIIGMVILMKFFNKKLHVLNKLVLMDATTTEEGYVSNINRTELLGKRGETLTPLRPAGTIVLENERIDVVSEGSYIDAGQQVEIIKVEGSRIVVRAIL</sequence>
<evidence type="ECO:0000256" key="3">
    <source>
        <dbReference type="ARBA" id="ARBA00022989"/>
    </source>
</evidence>
<dbReference type="Pfam" id="PF24961">
    <property type="entry name" value="NfeD_membrane"/>
    <property type="match status" value="1"/>
</dbReference>
<comment type="caution">
    <text evidence="8">The sequence shown here is derived from an EMBL/GenBank/DDBJ whole genome shotgun (WGS) entry which is preliminary data.</text>
</comment>
<keyword evidence="2 5" id="KW-0812">Transmembrane</keyword>
<feature type="domain" description="NfeD integral membrane" evidence="7">
    <location>
        <begin position="72"/>
        <end position="185"/>
    </location>
</feature>
<dbReference type="RefSeq" id="WP_264988331.1">
    <property type="nucleotide sequence ID" value="NZ_BRZA01000002.1"/>
</dbReference>
<feature type="transmembrane region" description="Helical" evidence="5">
    <location>
        <begin position="93"/>
        <end position="110"/>
    </location>
</feature>
<name>A0ABQ5NJV4_9BACI</name>
<dbReference type="Proteomes" id="UP001065593">
    <property type="component" value="Unassembled WGS sequence"/>
</dbReference>
<dbReference type="EMBL" id="BRZA01000002">
    <property type="protein sequence ID" value="GLC88568.1"/>
    <property type="molecule type" value="Genomic_DNA"/>
</dbReference>
<feature type="transmembrane region" description="Helical" evidence="5">
    <location>
        <begin position="12"/>
        <end position="31"/>
    </location>
</feature>
<dbReference type="PANTHER" id="PTHR33507:SF3">
    <property type="entry name" value="INNER MEMBRANE PROTEIN YBBJ"/>
    <property type="match status" value="1"/>
</dbReference>